<dbReference type="InterPro" id="IPR006315">
    <property type="entry name" value="OM_autotransptr_brl_dom"/>
</dbReference>
<feature type="compositionally biased region" description="Basic and acidic residues" evidence="1">
    <location>
        <begin position="700"/>
        <end position="724"/>
    </location>
</feature>
<sequence>MLSVSVIVLAATATPVIAQQIRVIAGQERIIENSDAHAHTTSANGQLDAPAVWVTNGTLTITNSDIDLVSEGRAAEALRVESYRSSAPSTVRIVGADGKAARLVATGAAGNVVNIYGDGSSVYLENVEVIGSGTGRRGILTMDETHLSLIGSSVVADEVGISMQGKYGSTAASIFVDDTRITTTTGAGISAMSGTLIANNFDIRTGWNAATNAPTTSRGAYGINANTNSDTTLSNGRIETWGDYNNGIFAANNTSDTSQVKLRTDGVDIVTHGTNATGIENINVRSVINGGSTLTYGLGGHGVAAGNGGVNSWAPSHVTISGTKITTEGESAYGLVATTRSTIDASGLIIKTSGESAIGARSHGTGRILLSGGTSIATSGDYAHGAAVTFGSHMDISDTSIVTTGENAAGIYLLGYNTPENVTPVTKHINSVDVANSTVHVAKGPALRVGGGGSSTFNLKNTSVSGKGDNALLFSSADYIYNDGTNIIPMPVGTASVNAEGSLLEGDILVASGAVNFDLRDGSLLSGAARESDTGTMLDKLSIDNTSAWEITGSSIINTLDSAGTISFASPNEDEFKTLTVKGDFTSDDSLFVLNSKLGDDGSKTDRLIFEGAVDGISRLSVNNAGGLGAQTTGNGIMLVDASQASSGAFVQQGRISAGAYDYTLYAGDYSGTFDGQWYLRSTYNPTPDPDPDPDPEPDPDPKPNPDPDPKPEPKPDPELPDYRSEVPLSMVAPILASRFGLAMLGTYHDRRDTIDLNASAFWFRAFGEHGNAGTASGDAEQHLADFYRDGASYSYTLGGFQAGGDLYRGESANGSLDFLGLFVGVGRAEADVDRVYGGKAGDLSMNGYSFGGYWTHLDHTGWYTDAVIQGTRYDQVHSSSVDNVGMQTAGWGFISSLEGGYRYALNDGWTVEPQAQLIYQHVSLDDTSDRFGQIAFASNDIVYGRIGAKVSRDWKAEDGRRYSAWARVNVWHTMGDKAKTSFSNLEGNNRVTLGSDLDGTRGQVGFGFSGQLTEQVSLFASGDYSRNLGHNGIKNDSISGRVGFKMKW</sequence>
<evidence type="ECO:0000313" key="4">
    <source>
        <dbReference type="Proteomes" id="UP001184614"/>
    </source>
</evidence>
<evidence type="ECO:0000259" key="2">
    <source>
        <dbReference type="PROSITE" id="PS51208"/>
    </source>
</evidence>
<dbReference type="InterPro" id="IPR011050">
    <property type="entry name" value="Pectin_lyase_fold/virulence"/>
</dbReference>
<comment type="caution">
    <text evidence="3">The sequence shown here is derived from an EMBL/GenBank/DDBJ whole genome shotgun (WGS) entry which is preliminary data.</text>
</comment>
<dbReference type="PROSITE" id="PS51208">
    <property type="entry name" value="AUTOTRANSPORTER"/>
    <property type="match status" value="1"/>
</dbReference>
<dbReference type="InterPro" id="IPR036709">
    <property type="entry name" value="Autotransporte_beta_dom_sf"/>
</dbReference>
<dbReference type="Gene3D" id="2.160.20.20">
    <property type="match status" value="1"/>
</dbReference>
<dbReference type="InterPro" id="IPR043990">
    <property type="entry name" value="AC_1"/>
</dbReference>
<proteinExistence type="predicted"/>
<dbReference type="CDD" id="cd01344">
    <property type="entry name" value="PL2_Passenger_AT"/>
    <property type="match status" value="1"/>
</dbReference>
<gene>
    <name evidence="3" type="ORF">J2782_003425</name>
</gene>
<feature type="compositionally biased region" description="Acidic residues" evidence="1">
    <location>
        <begin position="690"/>
        <end position="699"/>
    </location>
</feature>
<dbReference type="Proteomes" id="UP001184614">
    <property type="component" value="Unassembled WGS sequence"/>
</dbReference>
<dbReference type="PANTHER" id="PTHR35037">
    <property type="entry name" value="C-TERMINAL REGION OF AIDA-LIKE PROTEIN"/>
    <property type="match status" value="1"/>
</dbReference>
<dbReference type="InterPro" id="IPR005546">
    <property type="entry name" value="Autotransporte_beta"/>
</dbReference>
<dbReference type="PANTHER" id="PTHR35037:SF3">
    <property type="entry name" value="C-TERMINAL REGION OF AIDA-LIKE PROTEIN"/>
    <property type="match status" value="1"/>
</dbReference>
<feature type="region of interest" description="Disordered" evidence="1">
    <location>
        <begin position="681"/>
        <end position="724"/>
    </location>
</feature>
<dbReference type="SUPFAM" id="SSF103515">
    <property type="entry name" value="Autotransporter"/>
    <property type="match status" value="1"/>
</dbReference>
<accession>A0ABU1MCA7</accession>
<evidence type="ECO:0000313" key="3">
    <source>
        <dbReference type="EMBL" id="MDR6433679.1"/>
    </source>
</evidence>
<organism evidence="3 4">
    <name type="scientific">Brucella pseudogrignonensis</name>
    <dbReference type="NCBI Taxonomy" id="419475"/>
    <lineage>
        <taxon>Bacteria</taxon>
        <taxon>Pseudomonadati</taxon>
        <taxon>Pseudomonadota</taxon>
        <taxon>Alphaproteobacteria</taxon>
        <taxon>Hyphomicrobiales</taxon>
        <taxon>Brucellaceae</taxon>
        <taxon>Brucella/Ochrobactrum group</taxon>
        <taxon>Brucella</taxon>
    </lineage>
</organism>
<dbReference type="RefSeq" id="WP_310014663.1">
    <property type="nucleotide sequence ID" value="NZ_JAVDQT010000006.1"/>
</dbReference>
<dbReference type="SMART" id="SM00869">
    <property type="entry name" value="Autotransporter"/>
    <property type="match status" value="1"/>
</dbReference>
<dbReference type="Pfam" id="PF03797">
    <property type="entry name" value="Autotransporter"/>
    <property type="match status" value="1"/>
</dbReference>
<dbReference type="SUPFAM" id="SSF51126">
    <property type="entry name" value="Pectin lyase-like"/>
    <property type="match status" value="1"/>
</dbReference>
<evidence type="ECO:0000256" key="1">
    <source>
        <dbReference type="SAM" id="MobiDB-lite"/>
    </source>
</evidence>
<name>A0ABU1MCA7_9HYPH</name>
<keyword evidence="4" id="KW-1185">Reference proteome</keyword>
<reference evidence="3 4" key="1">
    <citation type="submission" date="2023-07" db="EMBL/GenBank/DDBJ databases">
        <title>Sorghum-associated microbial communities from plants grown in Nebraska, USA.</title>
        <authorList>
            <person name="Schachtman D."/>
        </authorList>
    </citation>
    <scope>NUCLEOTIDE SEQUENCE [LARGE SCALE GENOMIC DNA]</scope>
    <source>
        <strain evidence="3 4">DS1730</strain>
    </source>
</reference>
<protein>
    <submittedName>
        <fullName evidence="3">Outer membrane autotransporter protein</fullName>
    </submittedName>
</protein>
<feature type="domain" description="Autotransporter" evidence="2">
    <location>
        <begin position="755"/>
        <end position="1049"/>
    </location>
</feature>
<dbReference type="EMBL" id="JAVDQT010000006">
    <property type="protein sequence ID" value="MDR6433679.1"/>
    <property type="molecule type" value="Genomic_DNA"/>
</dbReference>
<dbReference type="NCBIfam" id="TIGR01414">
    <property type="entry name" value="autotrans_barl"/>
    <property type="match status" value="1"/>
</dbReference>
<dbReference type="Gene3D" id="2.40.128.130">
    <property type="entry name" value="Autotransporter beta-domain"/>
    <property type="match status" value="1"/>
</dbReference>
<dbReference type="InterPro" id="IPR051551">
    <property type="entry name" value="Autotransporter_adhesion"/>
</dbReference>
<dbReference type="InterPro" id="IPR012332">
    <property type="entry name" value="Autotransporter_pectin_lyase_C"/>
</dbReference>
<dbReference type="Pfam" id="PF18883">
    <property type="entry name" value="AC_1"/>
    <property type="match status" value="1"/>
</dbReference>